<dbReference type="EMBL" id="BROD01000001">
    <property type="protein sequence ID" value="GKX67460.1"/>
    <property type="molecule type" value="Genomic_DNA"/>
</dbReference>
<evidence type="ECO:0000313" key="2">
    <source>
        <dbReference type="Proteomes" id="UP001058074"/>
    </source>
</evidence>
<proteinExistence type="predicted"/>
<name>A0ACB5REB7_9CLOT</name>
<gene>
    <name evidence="1" type="ORF">rsdtw13_27180</name>
</gene>
<reference evidence="1" key="1">
    <citation type="journal article" date="2025" name="Int. J. Syst. Evol. Microbiol.">
        <title>Inconstantimicrobium mannanitabidum sp. nov., a novel member of the family Clostridiaceae isolated from anoxic soil under the treatment of reductive soil disinfestation.</title>
        <authorList>
            <person name="Ueki A."/>
            <person name="Tonouchi A."/>
            <person name="Honma S."/>
            <person name="Kaku N."/>
            <person name="Ueki K."/>
        </authorList>
    </citation>
    <scope>NUCLEOTIDE SEQUENCE</scope>
    <source>
        <strain evidence="1">TW13</strain>
    </source>
</reference>
<dbReference type="Proteomes" id="UP001058074">
    <property type="component" value="Unassembled WGS sequence"/>
</dbReference>
<evidence type="ECO:0000313" key="1">
    <source>
        <dbReference type="EMBL" id="GKX67460.1"/>
    </source>
</evidence>
<keyword evidence="2" id="KW-1185">Reference proteome</keyword>
<protein>
    <submittedName>
        <fullName evidence="1">Uncharacterized protein</fullName>
    </submittedName>
</protein>
<accession>A0ACB5REB7</accession>
<comment type="caution">
    <text evidence="1">The sequence shown here is derived from an EMBL/GenBank/DDBJ whole genome shotgun (WGS) entry which is preliminary data.</text>
</comment>
<sequence length="469" mass="55314">MYYIRSYYKDCLVMFLFMLVNLIAAISGNGWVIGTVILVFTVFFLSIINELNFIKMQIYFLISSTFVLDYLWIFTQIEVPLSLRFYVDIISIILFFKTIRGNKIKSDFLKDPVIIIFIVTICMSLLRVIYEDYTIYNLFLGLRTYFRWIILYICISKLEVKFVKVKNIVGFIYLLQVILVLFQSKRYADRDQICGTFGLYGTPYILCFICIIFYYVIYNKRNILSYFVILSTLYIIIFGEIKVAFIVLPISILCVYIIISKNKFYKKVIITILITIVFIASTKLLGRVYSNFNDFFTVDKVIEYFNYKNPAYDYGRVDNFLNINNELNDTVYKYIGKGLGYSVPSDFTTYDLALWKGRNINQLEGSKYYLDNRTRGYEIVSLNVFFLDNGIIGILVLVIMFSIFFVRAIRVYYKTENEEYRSTSLAYISFLISFFALCIYTDCLYNIQTSLILWIFTGYINNIYKQVQS</sequence>
<organism evidence="1 2">
    <name type="scientific">Inconstantimicrobium mannanitabidum</name>
    <dbReference type="NCBI Taxonomy" id="1604901"/>
    <lineage>
        <taxon>Bacteria</taxon>
        <taxon>Bacillati</taxon>
        <taxon>Bacillota</taxon>
        <taxon>Clostridia</taxon>
        <taxon>Eubacteriales</taxon>
        <taxon>Clostridiaceae</taxon>
        <taxon>Inconstantimicrobium</taxon>
    </lineage>
</organism>